<dbReference type="Proteomes" id="UP001265746">
    <property type="component" value="Unassembled WGS sequence"/>
</dbReference>
<dbReference type="Gene3D" id="1.10.10.10">
    <property type="entry name" value="Winged helix-like DNA-binding domain superfamily/Winged helix DNA-binding domain"/>
    <property type="match status" value="1"/>
</dbReference>
<proteinExistence type="predicted"/>
<dbReference type="PIRSF" id="PIRSF005739">
    <property type="entry name" value="O-mtase"/>
    <property type="match status" value="1"/>
</dbReference>
<dbReference type="GO" id="GO:0008168">
    <property type="term" value="F:methyltransferase activity"/>
    <property type="evidence" value="ECO:0007669"/>
    <property type="project" value="InterPro"/>
</dbReference>
<evidence type="ECO:0000313" key="2">
    <source>
        <dbReference type="Proteomes" id="UP001265746"/>
    </source>
</evidence>
<sequence>MADQTVALIDQLSSLRPKLASGEAYHDSRTEALRLTKRITAGLEQPETAALELAYTPFFAVAARIADGLNLFKHIVNHGGPISSEKLAALSQGEELLIVRILRLLATVGFVNEVGFQKWEATGITRAMATEEIAAGHRMVSGEMIVEAVQNAPKYFREAGYNCPTEPRDGLVQYAFQTKLTTFEFFSSNPRVLKDFNTFMGNTMGGRKYWTDWFPVQERLLEGANETSPLLVDVGGGKGHDVLVFLAKYPQKGRRLILQDLAPVISDLAGLDPAIERMTCDFFTEQPVQGNVDRYFFA</sequence>
<dbReference type="PANTHER" id="PTHR43712:SF1">
    <property type="entry name" value="HYPOTHETICAL O-METHYLTRANSFERASE (EUROFUNG)-RELATED"/>
    <property type="match status" value="1"/>
</dbReference>
<gene>
    <name evidence="1" type="ORF">N8I77_002625</name>
</gene>
<dbReference type="SUPFAM" id="SSF53335">
    <property type="entry name" value="S-adenosyl-L-methionine-dependent methyltransferases"/>
    <property type="match status" value="1"/>
</dbReference>
<dbReference type="InterPro" id="IPR029063">
    <property type="entry name" value="SAM-dependent_MTases_sf"/>
</dbReference>
<dbReference type="EMBL" id="JAUJFL010000001">
    <property type="protein sequence ID" value="KAK2615902.1"/>
    <property type="molecule type" value="Genomic_DNA"/>
</dbReference>
<evidence type="ECO:0000313" key="1">
    <source>
        <dbReference type="EMBL" id="KAK2615902.1"/>
    </source>
</evidence>
<keyword evidence="2" id="KW-1185">Reference proteome</keyword>
<evidence type="ECO:0008006" key="3">
    <source>
        <dbReference type="Google" id="ProtNLM"/>
    </source>
</evidence>
<organism evidence="1 2">
    <name type="scientific">Phomopsis amygdali</name>
    <name type="common">Fusicoccum amygdali</name>
    <dbReference type="NCBI Taxonomy" id="1214568"/>
    <lineage>
        <taxon>Eukaryota</taxon>
        <taxon>Fungi</taxon>
        <taxon>Dikarya</taxon>
        <taxon>Ascomycota</taxon>
        <taxon>Pezizomycotina</taxon>
        <taxon>Sordariomycetes</taxon>
        <taxon>Sordariomycetidae</taxon>
        <taxon>Diaporthales</taxon>
        <taxon>Diaporthaceae</taxon>
        <taxon>Diaporthe</taxon>
    </lineage>
</organism>
<reference evidence="1" key="1">
    <citation type="submission" date="2023-06" db="EMBL/GenBank/DDBJ databases">
        <authorList>
            <person name="Noh H."/>
        </authorList>
    </citation>
    <scope>NUCLEOTIDE SEQUENCE</scope>
    <source>
        <strain evidence="1">DUCC20226</strain>
    </source>
</reference>
<dbReference type="AlphaFoldDB" id="A0AAD9W9A7"/>
<accession>A0AAD9W9A7</accession>
<comment type="caution">
    <text evidence="1">The sequence shown here is derived from an EMBL/GenBank/DDBJ whole genome shotgun (WGS) entry which is preliminary data.</text>
</comment>
<dbReference type="InterPro" id="IPR036388">
    <property type="entry name" value="WH-like_DNA-bd_sf"/>
</dbReference>
<name>A0AAD9W9A7_PHOAM</name>
<protein>
    <recommendedName>
        <fullName evidence="3">O-methyltransferase domain-containing protein</fullName>
    </recommendedName>
</protein>
<dbReference type="PANTHER" id="PTHR43712">
    <property type="entry name" value="PUTATIVE (AFU_ORTHOLOGUE AFUA_4G14580)-RELATED"/>
    <property type="match status" value="1"/>
</dbReference>
<dbReference type="PROSITE" id="PS51683">
    <property type="entry name" value="SAM_OMT_II"/>
    <property type="match status" value="1"/>
</dbReference>
<dbReference type="InterPro" id="IPR016461">
    <property type="entry name" value="COMT-like"/>
</dbReference>
<dbReference type="Gene3D" id="3.40.50.150">
    <property type="entry name" value="Vaccinia Virus protein VP39"/>
    <property type="match status" value="1"/>
</dbReference>
<dbReference type="SUPFAM" id="SSF46785">
    <property type="entry name" value="Winged helix' DNA-binding domain"/>
    <property type="match status" value="1"/>
</dbReference>
<dbReference type="InterPro" id="IPR036390">
    <property type="entry name" value="WH_DNA-bd_sf"/>
</dbReference>